<protein>
    <recommendedName>
        <fullName evidence="5">Transmembrane protein 138</fullName>
    </recommendedName>
</protein>
<evidence type="ECO:0000256" key="4">
    <source>
        <dbReference type="ARBA" id="ARBA00010572"/>
    </source>
</evidence>
<evidence type="ECO:0000256" key="13">
    <source>
        <dbReference type="ARBA" id="ARBA00023273"/>
    </source>
</evidence>
<keyword evidence="6" id="KW-0926">Vacuole</keyword>
<keyword evidence="8" id="KW-0970">Cilium biogenesis/degradation</keyword>
<evidence type="ECO:0000313" key="16">
    <source>
        <dbReference type="Proteomes" id="UP001374579"/>
    </source>
</evidence>
<keyword evidence="10" id="KW-0969">Cilium</keyword>
<evidence type="ECO:0000256" key="8">
    <source>
        <dbReference type="ARBA" id="ARBA00022794"/>
    </source>
</evidence>
<dbReference type="Proteomes" id="UP001374579">
    <property type="component" value="Unassembled WGS sequence"/>
</dbReference>
<proteinExistence type="inferred from homology"/>
<dbReference type="GO" id="GO:0005929">
    <property type="term" value="C:cilium"/>
    <property type="evidence" value="ECO:0007669"/>
    <property type="project" value="UniProtKB-SubCell"/>
</dbReference>
<organism evidence="15 16">
    <name type="scientific">Littorina saxatilis</name>
    <dbReference type="NCBI Taxonomy" id="31220"/>
    <lineage>
        <taxon>Eukaryota</taxon>
        <taxon>Metazoa</taxon>
        <taxon>Spiralia</taxon>
        <taxon>Lophotrochozoa</taxon>
        <taxon>Mollusca</taxon>
        <taxon>Gastropoda</taxon>
        <taxon>Caenogastropoda</taxon>
        <taxon>Littorinimorpha</taxon>
        <taxon>Littorinoidea</taxon>
        <taxon>Littorinidae</taxon>
        <taxon>Littorina</taxon>
    </lineage>
</organism>
<evidence type="ECO:0000256" key="2">
    <source>
        <dbReference type="ARBA" id="ARBA00004128"/>
    </source>
</evidence>
<dbReference type="EMBL" id="JBAMIC010000004">
    <property type="protein sequence ID" value="KAK7108852.1"/>
    <property type="molecule type" value="Genomic_DNA"/>
</dbReference>
<evidence type="ECO:0000256" key="3">
    <source>
        <dbReference type="ARBA" id="ARBA00004138"/>
    </source>
</evidence>
<dbReference type="PANTHER" id="PTHR13306:SF6">
    <property type="entry name" value="TRANSMEMBRANE PROTEIN 138"/>
    <property type="match status" value="1"/>
</dbReference>
<evidence type="ECO:0000256" key="12">
    <source>
        <dbReference type="ARBA" id="ARBA00023180"/>
    </source>
</evidence>
<keyword evidence="12" id="KW-0325">Glycoprotein</keyword>
<evidence type="ECO:0000313" key="15">
    <source>
        <dbReference type="EMBL" id="KAK7108852.1"/>
    </source>
</evidence>
<keyword evidence="11 14" id="KW-0472">Membrane</keyword>
<feature type="transmembrane region" description="Helical" evidence="14">
    <location>
        <begin position="77"/>
        <end position="96"/>
    </location>
</feature>
<comment type="similarity">
    <text evidence="4">Belongs to the TMEM138 family.</text>
</comment>
<comment type="subcellular location">
    <subcellularLocation>
        <location evidence="3">Cell projection</location>
        <location evidence="3">Cilium</location>
    </subcellularLocation>
    <subcellularLocation>
        <location evidence="2">Vacuole membrane</location>
        <topology evidence="2">Multi-pass membrane protein</topology>
    </subcellularLocation>
</comment>
<keyword evidence="9 14" id="KW-1133">Transmembrane helix</keyword>
<keyword evidence="13" id="KW-0966">Cell projection</keyword>
<dbReference type="Pfam" id="PF14935">
    <property type="entry name" value="TMEM138"/>
    <property type="match status" value="1"/>
</dbReference>
<dbReference type="PANTHER" id="PTHR13306">
    <property type="entry name" value="TRANSMEMBRANE PROTEIN 138"/>
    <property type="match status" value="1"/>
</dbReference>
<dbReference type="AlphaFoldDB" id="A0AAN9BNP3"/>
<feature type="transmembrane region" description="Helical" evidence="14">
    <location>
        <begin position="9"/>
        <end position="26"/>
    </location>
</feature>
<evidence type="ECO:0000256" key="6">
    <source>
        <dbReference type="ARBA" id="ARBA00022554"/>
    </source>
</evidence>
<dbReference type="GO" id="GO:0005774">
    <property type="term" value="C:vacuolar membrane"/>
    <property type="evidence" value="ECO:0007669"/>
    <property type="project" value="UniProtKB-SubCell"/>
</dbReference>
<evidence type="ECO:0000256" key="1">
    <source>
        <dbReference type="ARBA" id="ARBA00003709"/>
    </source>
</evidence>
<evidence type="ECO:0000256" key="11">
    <source>
        <dbReference type="ARBA" id="ARBA00023136"/>
    </source>
</evidence>
<evidence type="ECO:0000256" key="14">
    <source>
        <dbReference type="SAM" id="Phobius"/>
    </source>
</evidence>
<dbReference type="GO" id="GO:0030030">
    <property type="term" value="P:cell projection organization"/>
    <property type="evidence" value="ECO:0007669"/>
    <property type="project" value="UniProtKB-KW"/>
</dbReference>
<evidence type="ECO:0000256" key="9">
    <source>
        <dbReference type="ARBA" id="ARBA00022989"/>
    </source>
</evidence>
<feature type="transmembrane region" description="Helical" evidence="14">
    <location>
        <begin position="38"/>
        <end position="65"/>
    </location>
</feature>
<accession>A0AAN9BNP3</accession>
<evidence type="ECO:0000256" key="7">
    <source>
        <dbReference type="ARBA" id="ARBA00022692"/>
    </source>
</evidence>
<reference evidence="15 16" key="1">
    <citation type="submission" date="2024-02" db="EMBL/GenBank/DDBJ databases">
        <title>Chromosome-scale genome assembly of the rough periwinkle Littorina saxatilis.</title>
        <authorList>
            <person name="De Jode A."/>
            <person name="Faria R."/>
            <person name="Formenti G."/>
            <person name="Sims Y."/>
            <person name="Smith T.P."/>
            <person name="Tracey A."/>
            <person name="Wood J.M.D."/>
            <person name="Zagrodzka Z.B."/>
            <person name="Johannesson K."/>
            <person name="Butlin R.K."/>
            <person name="Leder E.H."/>
        </authorList>
    </citation>
    <scope>NUCLEOTIDE SEQUENCE [LARGE SCALE GENOMIC DNA]</scope>
    <source>
        <strain evidence="15">Snail1</strain>
        <tissue evidence="15">Muscle</tissue>
    </source>
</reference>
<comment type="function">
    <text evidence="1">Required for ciliogenesis.</text>
</comment>
<comment type="caution">
    <text evidence="15">The sequence shown here is derived from an EMBL/GenBank/DDBJ whole genome shotgun (WGS) entry which is preliminary data.</text>
</comment>
<evidence type="ECO:0000256" key="5">
    <source>
        <dbReference type="ARBA" id="ARBA00014515"/>
    </source>
</evidence>
<dbReference type="InterPro" id="IPR024133">
    <property type="entry name" value="TM_138"/>
</dbReference>
<sequence>MLVGRYRPILFLQYLLLGVDIFMNTFTEMLRFQNVILLVLYVIQDICIVFAVIIIFLLFFNTFIFQAGLVSILVSKFKVPICICFIYFSLCLGLHVWTMERRWGDVDMFVWSNKGYQALFIIQRTCAVLHYYFYKRTALKLGDPRYYQDSEWIHREFERRR</sequence>
<name>A0AAN9BNP3_9CAEN</name>
<keyword evidence="16" id="KW-1185">Reference proteome</keyword>
<evidence type="ECO:0000256" key="10">
    <source>
        <dbReference type="ARBA" id="ARBA00023069"/>
    </source>
</evidence>
<gene>
    <name evidence="15" type="ORF">V1264_016514</name>
</gene>
<keyword evidence="7 14" id="KW-0812">Transmembrane</keyword>